<dbReference type="EMBL" id="JBHUDC010000007">
    <property type="protein sequence ID" value="MFD1514384.1"/>
    <property type="molecule type" value="Genomic_DNA"/>
</dbReference>
<keyword evidence="1" id="KW-0472">Membrane</keyword>
<evidence type="ECO:0000313" key="3">
    <source>
        <dbReference type="EMBL" id="MFD1514384.1"/>
    </source>
</evidence>
<evidence type="ECO:0000259" key="2">
    <source>
        <dbReference type="Pfam" id="PF09851"/>
    </source>
</evidence>
<evidence type="ECO:0000256" key="1">
    <source>
        <dbReference type="SAM" id="Phobius"/>
    </source>
</evidence>
<dbReference type="Proteomes" id="UP001597187">
    <property type="component" value="Unassembled WGS sequence"/>
</dbReference>
<dbReference type="RefSeq" id="WP_250874351.1">
    <property type="nucleotide sequence ID" value="NZ_JALXFV010000007.1"/>
</dbReference>
<protein>
    <submittedName>
        <fullName evidence="3">SHOCT domain-containing protein</fullName>
    </submittedName>
</protein>
<dbReference type="InterPro" id="IPR018649">
    <property type="entry name" value="SHOCT"/>
</dbReference>
<accession>A0ABD6AXB9</accession>
<organism evidence="3 4">
    <name type="scientific">Halomarina rubra</name>
    <dbReference type="NCBI Taxonomy" id="2071873"/>
    <lineage>
        <taxon>Archaea</taxon>
        <taxon>Methanobacteriati</taxon>
        <taxon>Methanobacteriota</taxon>
        <taxon>Stenosarchaea group</taxon>
        <taxon>Halobacteria</taxon>
        <taxon>Halobacteriales</taxon>
        <taxon>Natronomonadaceae</taxon>
        <taxon>Halomarina</taxon>
    </lineage>
</organism>
<evidence type="ECO:0000313" key="4">
    <source>
        <dbReference type="Proteomes" id="UP001597187"/>
    </source>
</evidence>
<feature type="transmembrane region" description="Helical" evidence="1">
    <location>
        <begin position="50"/>
        <end position="75"/>
    </location>
</feature>
<dbReference type="Pfam" id="PF09851">
    <property type="entry name" value="SHOCT"/>
    <property type="match status" value="1"/>
</dbReference>
<reference evidence="3 4" key="1">
    <citation type="journal article" date="2019" name="Int. J. Syst. Evol. Microbiol.">
        <title>The Global Catalogue of Microorganisms (GCM) 10K type strain sequencing project: providing services to taxonomists for standard genome sequencing and annotation.</title>
        <authorList>
            <consortium name="The Broad Institute Genomics Platform"/>
            <consortium name="The Broad Institute Genome Sequencing Center for Infectious Disease"/>
            <person name="Wu L."/>
            <person name="Ma J."/>
        </authorList>
    </citation>
    <scope>NUCLEOTIDE SEQUENCE [LARGE SCALE GENOMIC DNA]</scope>
    <source>
        <strain evidence="3 4">CGMCC 1.12563</strain>
    </source>
</reference>
<keyword evidence="1" id="KW-1133">Transmembrane helix</keyword>
<sequence length="115" mass="12779">MATTNRTDASTLLLLLLVAVLGLPMLWMTLMGAGGMMGYGGMMYGNSVGSGWWIVGVALQFLFLLLVLGGSYFVVRRLFGQTESEDSALEELRRAYARGDLSDEEYETRKDRLER</sequence>
<dbReference type="AlphaFoldDB" id="A0ABD6AXB9"/>
<feature type="domain" description="SHOCT" evidence="2">
    <location>
        <begin position="88"/>
        <end position="113"/>
    </location>
</feature>
<keyword evidence="4" id="KW-1185">Reference proteome</keyword>
<name>A0ABD6AXB9_9EURY</name>
<keyword evidence="1" id="KW-0812">Transmembrane</keyword>
<comment type="caution">
    <text evidence="3">The sequence shown here is derived from an EMBL/GenBank/DDBJ whole genome shotgun (WGS) entry which is preliminary data.</text>
</comment>
<feature type="transmembrane region" description="Helical" evidence="1">
    <location>
        <begin position="12"/>
        <end position="30"/>
    </location>
</feature>
<proteinExistence type="predicted"/>
<gene>
    <name evidence="3" type="ORF">ACFSBT_13970</name>
</gene>